<protein>
    <submittedName>
        <fullName evidence="2">Uncharacterized protein</fullName>
    </submittedName>
</protein>
<sequence length="441" mass="50463">MKNKIFIACFLLFLFWFSECQVSLGTSTLLYDEFDGQINEVLSNKTYDFDDQFSTLLSNESYELDDELFNETMTAVVLMTKENDKVTYLLSNYYEKNPFNSQRVAIAAIAIPVVVIFGVQIFTTVLLGASLTYNIIRGEANANAAERARIVGDERFQTLLAENKKLINEVKHVVEASHDSARTIVEKLDEVITTLIQQIFNEKVKDPMDILMAAYEIHIQTLAFQSTKDLNLTCAKHNPREIVVIMKNKAMDMYKQHLKKSALKEGFDLISNLEDGYLLHILANGDVPDNETITDLQRIVNETLMNAMEPRNYANVERELDKFNGEGHLQNIFIHGQEKVSVQPKCDFEKNGDGTLPSPFKEKLCNSISDEFGVLKFMKKHCQYSSLISIIENPSPLLWPTYHQVFNVINQYCGNEEYEDSEADYQANTVKYNPNVFIFYS</sequence>
<dbReference type="WBParaSite" id="ES5_v2.g21960.t1">
    <property type="protein sequence ID" value="ES5_v2.g21960.t1"/>
    <property type="gene ID" value="ES5_v2.g21960"/>
</dbReference>
<reference evidence="2" key="1">
    <citation type="submission" date="2022-11" db="UniProtKB">
        <authorList>
            <consortium name="WormBaseParasite"/>
        </authorList>
    </citation>
    <scope>IDENTIFICATION</scope>
</reference>
<name>A0AC34FWW7_9BILA</name>
<evidence type="ECO:0000313" key="2">
    <source>
        <dbReference type="WBParaSite" id="ES5_v2.g21960.t1"/>
    </source>
</evidence>
<dbReference type="Proteomes" id="UP000887579">
    <property type="component" value="Unplaced"/>
</dbReference>
<proteinExistence type="predicted"/>
<accession>A0AC34FWW7</accession>
<organism evidence="1 2">
    <name type="scientific">Panagrolaimus sp. ES5</name>
    <dbReference type="NCBI Taxonomy" id="591445"/>
    <lineage>
        <taxon>Eukaryota</taxon>
        <taxon>Metazoa</taxon>
        <taxon>Ecdysozoa</taxon>
        <taxon>Nematoda</taxon>
        <taxon>Chromadorea</taxon>
        <taxon>Rhabditida</taxon>
        <taxon>Tylenchina</taxon>
        <taxon>Panagrolaimomorpha</taxon>
        <taxon>Panagrolaimoidea</taxon>
        <taxon>Panagrolaimidae</taxon>
        <taxon>Panagrolaimus</taxon>
    </lineage>
</organism>
<evidence type="ECO:0000313" key="1">
    <source>
        <dbReference type="Proteomes" id="UP000887579"/>
    </source>
</evidence>